<evidence type="ECO:0000313" key="1">
    <source>
        <dbReference type="EMBL" id="OUP54483.1"/>
    </source>
</evidence>
<dbReference type="InterPro" id="IPR023213">
    <property type="entry name" value="CAT-like_dom_sf"/>
</dbReference>
<dbReference type="AlphaFoldDB" id="A0A1Y4LCP3"/>
<accession>A0A1Y4LCP3</accession>
<sequence>MDNAAKIFPPTVHGADTAVFRLTCELTQTVEPAVLQAALDRTVEQYPNLRTVLRRGVFWYYLEQTERHARVVPEHAPPCSPLYEDSRSSLFEVSYWKNKINFDVFHVVADGAGAIEMLQTLVTEYVSLAHDLDLCQPPRAAMDERMEDGFQKYYKSDGRSSKRERKPRAYRLPHRGGDLKVYEGVCDVKQVLDAAHRYNTTLTVYLAAVMFQAIHGGMYVRDRKKPVVLTVPVDLRSYFPSHTARNFFSIIRASYAFNERSGEFSDILEQTAAAFKRELTAENLAARLNTLAALEHNFLLRPIPLFIKYPVLLLSGLISDVGETAALSNIGKFQLPDAVAPYVKGFGVFVGTDALQLCTCSYNGQLHLGFTTTMRDPSVIRRVFARLTQDGVSLEVRSNTMYGEGS</sequence>
<reference evidence="2" key="1">
    <citation type="submission" date="2017-04" db="EMBL/GenBank/DDBJ databases">
        <title>Function of individual gut microbiota members based on whole genome sequencing of pure cultures obtained from chicken caecum.</title>
        <authorList>
            <person name="Medvecky M."/>
            <person name="Cejkova D."/>
            <person name="Polansky O."/>
            <person name="Karasova D."/>
            <person name="Kubasova T."/>
            <person name="Cizek A."/>
            <person name="Rychlik I."/>
        </authorList>
    </citation>
    <scope>NUCLEOTIDE SEQUENCE [LARGE SCALE GENOMIC DNA]</scope>
    <source>
        <strain evidence="2">An180</strain>
    </source>
</reference>
<dbReference type="Proteomes" id="UP000195897">
    <property type="component" value="Unassembled WGS sequence"/>
</dbReference>
<gene>
    <name evidence="1" type="ORF">B5F17_00865</name>
</gene>
<comment type="caution">
    <text evidence="1">The sequence shown here is derived from an EMBL/GenBank/DDBJ whole genome shotgun (WGS) entry which is preliminary data.</text>
</comment>
<dbReference type="Gene3D" id="3.30.559.10">
    <property type="entry name" value="Chloramphenicol acetyltransferase-like domain"/>
    <property type="match status" value="1"/>
</dbReference>
<evidence type="ECO:0000313" key="2">
    <source>
        <dbReference type="Proteomes" id="UP000195897"/>
    </source>
</evidence>
<name>A0A1Y4LCP3_9FIRM</name>
<proteinExistence type="predicted"/>
<evidence type="ECO:0008006" key="3">
    <source>
        <dbReference type="Google" id="ProtNLM"/>
    </source>
</evidence>
<protein>
    <recommendedName>
        <fullName evidence="3">Alcohol acetyltransferase</fullName>
    </recommendedName>
</protein>
<dbReference type="SUPFAM" id="SSF52777">
    <property type="entry name" value="CoA-dependent acyltransferases"/>
    <property type="match status" value="1"/>
</dbReference>
<organism evidence="1 2">
    <name type="scientific">Butyricicoccus pullicaecorum</name>
    <dbReference type="NCBI Taxonomy" id="501571"/>
    <lineage>
        <taxon>Bacteria</taxon>
        <taxon>Bacillati</taxon>
        <taxon>Bacillota</taxon>
        <taxon>Clostridia</taxon>
        <taxon>Eubacteriales</taxon>
        <taxon>Butyricicoccaceae</taxon>
        <taxon>Butyricicoccus</taxon>
    </lineage>
</organism>
<dbReference type="Gene3D" id="3.30.559.30">
    <property type="entry name" value="Nonribosomal peptide synthetase, condensation domain"/>
    <property type="match status" value="1"/>
</dbReference>
<dbReference type="EMBL" id="NFKK01000001">
    <property type="protein sequence ID" value="OUP54483.1"/>
    <property type="molecule type" value="Genomic_DNA"/>
</dbReference>